<keyword evidence="1" id="KW-0479">Metal-binding</keyword>
<keyword evidence="5" id="KW-0812">Transmembrane</keyword>
<dbReference type="Gene3D" id="3.30.40.10">
    <property type="entry name" value="Zinc/RING finger domain, C3HC4 (zinc finger)"/>
    <property type="match status" value="1"/>
</dbReference>
<gene>
    <name evidence="7" type="ORF">Prudu_017464</name>
</gene>
<dbReference type="Pfam" id="PF13920">
    <property type="entry name" value="zf-C3HC4_3"/>
    <property type="match status" value="1"/>
</dbReference>
<dbReference type="AlphaFoldDB" id="A0A4Y1RPZ5"/>
<dbReference type="GO" id="GO:0061630">
    <property type="term" value="F:ubiquitin protein ligase activity"/>
    <property type="evidence" value="ECO:0007669"/>
    <property type="project" value="TreeGrafter"/>
</dbReference>
<evidence type="ECO:0000259" key="6">
    <source>
        <dbReference type="PROSITE" id="PS50089"/>
    </source>
</evidence>
<evidence type="ECO:0000256" key="2">
    <source>
        <dbReference type="ARBA" id="ARBA00022771"/>
    </source>
</evidence>
<dbReference type="PROSITE" id="PS50089">
    <property type="entry name" value="ZF_RING_2"/>
    <property type="match status" value="1"/>
</dbReference>
<dbReference type="InterPro" id="IPR013083">
    <property type="entry name" value="Znf_RING/FYVE/PHD"/>
</dbReference>
<evidence type="ECO:0000256" key="3">
    <source>
        <dbReference type="ARBA" id="ARBA00022833"/>
    </source>
</evidence>
<evidence type="ECO:0000256" key="4">
    <source>
        <dbReference type="PROSITE-ProRule" id="PRU00175"/>
    </source>
</evidence>
<evidence type="ECO:0000256" key="5">
    <source>
        <dbReference type="SAM" id="Phobius"/>
    </source>
</evidence>
<evidence type="ECO:0000256" key="1">
    <source>
        <dbReference type="ARBA" id="ARBA00022723"/>
    </source>
</evidence>
<dbReference type="PANTHER" id="PTHR46858:SF14">
    <property type="entry name" value="RING-TYPE DOMAIN-CONTAINING PROTEIN"/>
    <property type="match status" value="1"/>
</dbReference>
<keyword evidence="3" id="KW-0862">Zinc</keyword>
<protein>
    <submittedName>
        <fullName evidence="7">RING/U-box superfamily protein</fullName>
    </submittedName>
</protein>
<name>A0A4Y1RPZ5_PRUDU</name>
<dbReference type="PANTHER" id="PTHR46858">
    <property type="entry name" value="OS05G0521000 PROTEIN"/>
    <property type="match status" value="1"/>
</dbReference>
<dbReference type="GO" id="GO:0008270">
    <property type="term" value="F:zinc ion binding"/>
    <property type="evidence" value="ECO:0007669"/>
    <property type="project" value="UniProtKB-KW"/>
</dbReference>
<feature type="domain" description="RING-type" evidence="6">
    <location>
        <begin position="199"/>
        <end position="244"/>
    </location>
</feature>
<sequence>HLTFKLDHVPIPKLEFGAHLPTQKRQTYHSRHTESLAFSLTRQTFSKDGEKNYYNDRKHHSRAVGMCSIIDGLKHRKLQSINSQSYNLTSTTYDDDQVEWCVTLTFLARLIAYVGILTLLVIVAYMILKYINEYDGEEGGIEDVRESTETSTLQPGKTMPVTYGTCDEWDIESGNCSSSNSSNGPITSSSEDLYDGKICVICYTEQRDCFLVPCGHCATCYVCAQREYMLQDFLWESKICPICRRSIRKVRKLFAAQD</sequence>
<keyword evidence="5" id="KW-0472">Membrane</keyword>
<dbReference type="SMART" id="SM00184">
    <property type="entry name" value="RING"/>
    <property type="match status" value="1"/>
</dbReference>
<dbReference type="InterPro" id="IPR001841">
    <property type="entry name" value="Znf_RING"/>
</dbReference>
<feature type="non-terminal residue" evidence="7">
    <location>
        <position position="1"/>
    </location>
</feature>
<evidence type="ECO:0000313" key="7">
    <source>
        <dbReference type="EMBL" id="BBH05936.1"/>
    </source>
</evidence>
<proteinExistence type="predicted"/>
<accession>A0A4Y1RPZ5</accession>
<dbReference type="GO" id="GO:0016567">
    <property type="term" value="P:protein ubiquitination"/>
    <property type="evidence" value="ECO:0007669"/>
    <property type="project" value="TreeGrafter"/>
</dbReference>
<dbReference type="EMBL" id="AP019302">
    <property type="protein sequence ID" value="BBH05936.1"/>
    <property type="molecule type" value="Genomic_DNA"/>
</dbReference>
<keyword evidence="5" id="KW-1133">Transmembrane helix</keyword>
<keyword evidence="2 4" id="KW-0863">Zinc-finger</keyword>
<dbReference type="SUPFAM" id="SSF57850">
    <property type="entry name" value="RING/U-box"/>
    <property type="match status" value="1"/>
</dbReference>
<reference evidence="7" key="1">
    <citation type="journal article" date="2019" name="Science">
        <title>Mutation of a bHLH transcription factor allowed almond domestication.</title>
        <authorList>
            <person name="Sanchez-Perez R."/>
            <person name="Pavan S."/>
            <person name="Mazzeo R."/>
            <person name="Moldovan C."/>
            <person name="Aiese Cigliano R."/>
            <person name="Del Cueto J."/>
            <person name="Ricciardi F."/>
            <person name="Lotti C."/>
            <person name="Ricciardi L."/>
            <person name="Dicenta F."/>
            <person name="Lopez-Marques R.L."/>
            <person name="Lindberg Moller B."/>
        </authorList>
    </citation>
    <scope>NUCLEOTIDE SEQUENCE</scope>
</reference>
<organism evidence="7">
    <name type="scientific">Prunus dulcis</name>
    <name type="common">Almond</name>
    <name type="synonym">Amygdalus dulcis</name>
    <dbReference type="NCBI Taxonomy" id="3755"/>
    <lineage>
        <taxon>Eukaryota</taxon>
        <taxon>Viridiplantae</taxon>
        <taxon>Streptophyta</taxon>
        <taxon>Embryophyta</taxon>
        <taxon>Tracheophyta</taxon>
        <taxon>Spermatophyta</taxon>
        <taxon>Magnoliopsida</taxon>
        <taxon>eudicotyledons</taxon>
        <taxon>Gunneridae</taxon>
        <taxon>Pentapetalae</taxon>
        <taxon>rosids</taxon>
        <taxon>fabids</taxon>
        <taxon>Rosales</taxon>
        <taxon>Rosaceae</taxon>
        <taxon>Amygdaloideae</taxon>
        <taxon>Amygdaleae</taxon>
        <taxon>Prunus</taxon>
    </lineage>
</organism>
<feature type="transmembrane region" description="Helical" evidence="5">
    <location>
        <begin position="106"/>
        <end position="128"/>
    </location>
</feature>